<evidence type="ECO:0000256" key="1">
    <source>
        <dbReference type="SAM" id="MobiDB-lite"/>
    </source>
</evidence>
<dbReference type="Gene3D" id="2.20.70.10">
    <property type="match status" value="1"/>
</dbReference>
<protein>
    <recommendedName>
        <fullName evidence="2">WW domain-containing protein</fullName>
    </recommendedName>
</protein>
<organism evidence="3 4">
    <name type="scientific">Kipferlia bialata</name>
    <dbReference type="NCBI Taxonomy" id="797122"/>
    <lineage>
        <taxon>Eukaryota</taxon>
        <taxon>Metamonada</taxon>
        <taxon>Carpediemonas-like organisms</taxon>
        <taxon>Kipferlia</taxon>
    </lineage>
</organism>
<gene>
    <name evidence="3" type="ORF">KIPB_015789</name>
</gene>
<evidence type="ECO:0000259" key="2">
    <source>
        <dbReference type="PROSITE" id="PS50020"/>
    </source>
</evidence>
<dbReference type="InterPro" id="IPR001202">
    <property type="entry name" value="WW_dom"/>
</dbReference>
<dbReference type="InterPro" id="IPR036020">
    <property type="entry name" value="WW_dom_sf"/>
</dbReference>
<feature type="region of interest" description="Disordered" evidence="1">
    <location>
        <begin position="54"/>
        <end position="79"/>
    </location>
</feature>
<dbReference type="PROSITE" id="PS50020">
    <property type="entry name" value="WW_DOMAIN_2"/>
    <property type="match status" value="1"/>
</dbReference>
<feature type="domain" description="WW" evidence="2">
    <location>
        <begin position="1"/>
        <end position="41"/>
    </location>
</feature>
<comment type="caution">
    <text evidence="3">The sequence shown here is derived from an EMBL/GenBank/DDBJ whole genome shotgun (WGS) entry which is preliminary data.</text>
</comment>
<dbReference type="Proteomes" id="UP000265618">
    <property type="component" value="Unassembled WGS sequence"/>
</dbReference>
<proteinExistence type="predicted"/>
<sequence>MNSASGWQAHYDPNSNEKNMHENFFFYNPATEETTWDEPEAYARARKEMAPQTFPAAPVAPPSSQMLSSTGFQGAMASH</sequence>
<evidence type="ECO:0000313" key="4">
    <source>
        <dbReference type="Proteomes" id="UP000265618"/>
    </source>
</evidence>
<dbReference type="EMBL" id="BDIP01009112">
    <property type="protein sequence ID" value="GIQ92165.1"/>
    <property type="molecule type" value="Genomic_DNA"/>
</dbReference>
<name>A0A9K3DBU8_9EUKA</name>
<feature type="compositionally biased region" description="Polar residues" evidence="1">
    <location>
        <begin position="62"/>
        <end position="72"/>
    </location>
</feature>
<evidence type="ECO:0000313" key="3">
    <source>
        <dbReference type="EMBL" id="GIQ92165.1"/>
    </source>
</evidence>
<dbReference type="OrthoDB" id="2444812at2759"/>
<keyword evidence="4" id="KW-1185">Reference proteome</keyword>
<reference evidence="3 4" key="1">
    <citation type="journal article" date="2018" name="PLoS ONE">
        <title>The draft genome of Kipferlia bialata reveals reductive genome evolution in fornicate parasites.</title>
        <authorList>
            <person name="Tanifuji G."/>
            <person name="Takabayashi S."/>
            <person name="Kume K."/>
            <person name="Takagi M."/>
            <person name="Nakayama T."/>
            <person name="Kamikawa R."/>
            <person name="Inagaki Y."/>
            <person name="Hashimoto T."/>
        </authorList>
    </citation>
    <scope>NUCLEOTIDE SEQUENCE [LARGE SCALE GENOMIC DNA]</scope>
    <source>
        <strain evidence="3">NY0173</strain>
    </source>
</reference>
<dbReference type="SUPFAM" id="SSF51045">
    <property type="entry name" value="WW domain"/>
    <property type="match status" value="1"/>
</dbReference>
<feature type="non-terminal residue" evidence="3">
    <location>
        <position position="1"/>
    </location>
</feature>
<dbReference type="AlphaFoldDB" id="A0A9K3DBU8"/>
<feature type="region of interest" description="Disordered" evidence="1">
    <location>
        <begin position="1"/>
        <end position="20"/>
    </location>
</feature>
<accession>A0A9K3DBU8</accession>